<dbReference type="CDD" id="cd03024">
    <property type="entry name" value="DsbA_FrnE"/>
    <property type="match status" value="1"/>
</dbReference>
<dbReference type="PANTHER" id="PTHR13887">
    <property type="entry name" value="GLUTATHIONE S-TRANSFERASE KAPPA"/>
    <property type="match status" value="1"/>
</dbReference>
<evidence type="ECO:0000313" key="2">
    <source>
        <dbReference type="EMBL" id="QRV22619.1"/>
    </source>
</evidence>
<name>A0ABX7IMV5_9GAMM</name>
<accession>A0ABX7IMV5</accession>
<organism evidence="2 3">
    <name type="scientific">Marinomonas foliarum</name>
    <dbReference type="NCBI Taxonomy" id="491950"/>
    <lineage>
        <taxon>Bacteria</taxon>
        <taxon>Pseudomonadati</taxon>
        <taxon>Pseudomonadota</taxon>
        <taxon>Gammaproteobacteria</taxon>
        <taxon>Oceanospirillales</taxon>
        <taxon>Oceanospirillaceae</taxon>
        <taxon>Marinomonas</taxon>
    </lineage>
</organism>
<dbReference type="EMBL" id="CP070273">
    <property type="protein sequence ID" value="QRV22619.1"/>
    <property type="molecule type" value="Genomic_DNA"/>
</dbReference>
<dbReference type="RefSeq" id="WP_205113277.1">
    <property type="nucleotide sequence ID" value="NZ_CP070273.1"/>
</dbReference>
<dbReference type="PANTHER" id="PTHR13887:SF41">
    <property type="entry name" value="THIOREDOXIN SUPERFAMILY PROTEIN"/>
    <property type="match status" value="1"/>
</dbReference>
<dbReference type="Proteomes" id="UP000644167">
    <property type="component" value="Chromosome"/>
</dbReference>
<dbReference type="InterPro" id="IPR001853">
    <property type="entry name" value="DSBA-like_thioredoxin_dom"/>
</dbReference>
<protein>
    <submittedName>
        <fullName evidence="2">DsbA family oxidoreductase</fullName>
    </submittedName>
</protein>
<sequence length="222" mass="24968">MKEPLDIQFVSDVMCPWCVVGLGNLNKALDQLSDKIDTTLTFQPFELNPNMPAEGQDLSEHITEKYGINKEQSDKNREMIQARGKEIDFDFNFNSESRMRNSFDAHRLLYWAHLEGKQVELKKALFKAHFTHNQDVSDFSTLANLAASVNLDLAAAKGILENGHFAEEVRQQEKIWQQNGITSVPTVIINNAYAISGGQPAEVFKSAIEEVLEKVKAEQANA</sequence>
<gene>
    <name evidence="2" type="ORF">JSY38_11060</name>
</gene>
<proteinExistence type="predicted"/>
<keyword evidence="3" id="KW-1185">Reference proteome</keyword>
<feature type="domain" description="DSBA-like thioredoxin" evidence="1">
    <location>
        <begin position="7"/>
        <end position="208"/>
    </location>
</feature>
<dbReference type="SUPFAM" id="SSF52833">
    <property type="entry name" value="Thioredoxin-like"/>
    <property type="match status" value="1"/>
</dbReference>
<reference evidence="2 3" key="1">
    <citation type="submission" date="2021-02" db="EMBL/GenBank/DDBJ databases">
        <title>The genome of Marinomonas foliarum JZW.</title>
        <authorList>
            <person name="Sun M."/>
        </authorList>
    </citation>
    <scope>NUCLEOTIDE SEQUENCE [LARGE SCALE GENOMIC DNA]</scope>
    <source>
        <strain evidence="2 3">JZW</strain>
    </source>
</reference>
<dbReference type="Pfam" id="PF01323">
    <property type="entry name" value="DSBA"/>
    <property type="match status" value="1"/>
</dbReference>
<dbReference type="Gene3D" id="3.40.30.10">
    <property type="entry name" value="Glutaredoxin"/>
    <property type="match status" value="1"/>
</dbReference>
<dbReference type="InterPro" id="IPR036249">
    <property type="entry name" value="Thioredoxin-like_sf"/>
</dbReference>
<evidence type="ECO:0000259" key="1">
    <source>
        <dbReference type="Pfam" id="PF01323"/>
    </source>
</evidence>
<evidence type="ECO:0000313" key="3">
    <source>
        <dbReference type="Proteomes" id="UP000644167"/>
    </source>
</evidence>